<evidence type="ECO:0000313" key="16">
    <source>
        <dbReference type="Proteomes" id="UP001597151"/>
    </source>
</evidence>
<evidence type="ECO:0000256" key="8">
    <source>
        <dbReference type="ARBA" id="ARBA00022573"/>
    </source>
</evidence>
<evidence type="ECO:0000256" key="3">
    <source>
        <dbReference type="ARBA" id="ARBA00001522"/>
    </source>
</evidence>
<dbReference type="EMBL" id="JBHTKR010000007">
    <property type="protein sequence ID" value="MFD1196429.1"/>
    <property type="molecule type" value="Genomic_DNA"/>
</dbReference>
<evidence type="ECO:0000256" key="11">
    <source>
        <dbReference type="ARBA" id="ARBA00022777"/>
    </source>
</evidence>
<dbReference type="CDD" id="cd00544">
    <property type="entry name" value="CobU"/>
    <property type="match status" value="1"/>
</dbReference>
<dbReference type="InterPro" id="IPR027417">
    <property type="entry name" value="P-loop_NTPase"/>
</dbReference>
<evidence type="ECO:0000256" key="12">
    <source>
        <dbReference type="ARBA" id="ARBA00022840"/>
    </source>
</evidence>
<dbReference type="Gene3D" id="3.40.50.300">
    <property type="entry name" value="P-loop containing nucleotide triphosphate hydrolases"/>
    <property type="match status" value="1"/>
</dbReference>
<organism evidence="15 16">
    <name type="scientific">Seohaeicola saemankumensis</name>
    <dbReference type="NCBI Taxonomy" id="481181"/>
    <lineage>
        <taxon>Bacteria</taxon>
        <taxon>Pseudomonadati</taxon>
        <taxon>Pseudomonadota</taxon>
        <taxon>Alphaproteobacteria</taxon>
        <taxon>Rhodobacterales</taxon>
        <taxon>Roseobacteraceae</taxon>
        <taxon>Seohaeicola</taxon>
    </lineage>
</organism>
<dbReference type="PANTHER" id="PTHR34848">
    <property type="match status" value="1"/>
</dbReference>
<dbReference type="InterPro" id="IPR003203">
    <property type="entry name" value="CobU/CobP"/>
</dbReference>
<dbReference type="PANTHER" id="PTHR34848:SF1">
    <property type="entry name" value="BIFUNCTIONAL ADENOSYLCOBALAMIN BIOSYNTHESIS PROTEIN COBU"/>
    <property type="match status" value="1"/>
</dbReference>
<dbReference type="GO" id="GO:0008820">
    <property type="term" value="F:cobinamide phosphate guanylyltransferase activity"/>
    <property type="evidence" value="ECO:0007669"/>
    <property type="project" value="UniProtKB-EC"/>
</dbReference>
<accession>A0ABW3TGY0</accession>
<evidence type="ECO:0000256" key="2">
    <source>
        <dbReference type="ARBA" id="ARBA00000711"/>
    </source>
</evidence>
<dbReference type="Pfam" id="PF02283">
    <property type="entry name" value="CobU"/>
    <property type="match status" value="1"/>
</dbReference>
<evidence type="ECO:0000256" key="7">
    <source>
        <dbReference type="ARBA" id="ARBA00007490"/>
    </source>
</evidence>
<protein>
    <recommendedName>
        <fullName evidence="14">Bifunctional adenosylcobalamin biosynthesis protein</fullName>
        <ecNumber evidence="14">2.7.1.156</ecNumber>
        <ecNumber evidence="14">2.7.7.62</ecNumber>
    </recommendedName>
</protein>
<keyword evidence="12 14" id="KW-0067">ATP-binding</keyword>
<comment type="catalytic activity">
    <reaction evidence="2 14">
        <text>adenosylcob(III)inamide phosphate + GTP + H(+) = adenosylcob(III)inamide-GDP + diphosphate</text>
        <dbReference type="Rhea" id="RHEA:22712"/>
        <dbReference type="ChEBI" id="CHEBI:15378"/>
        <dbReference type="ChEBI" id="CHEBI:33019"/>
        <dbReference type="ChEBI" id="CHEBI:37565"/>
        <dbReference type="ChEBI" id="CHEBI:58502"/>
        <dbReference type="ChEBI" id="CHEBI:60487"/>
        <dbReference type="EC" id="2.7.7.62"/>
    </reaction>
</comment>
<dbReference type="EC" id="2.7.1.156" evidence="14"/>
<keyword evidence="15" id="KW-0548">Nucleotidyltransferase</keyword>
<keyword evidence="10 14" id="KW-0547">Nucleotide-binding</keyword>
<keyword evidence="9 14" id="KW-0808">Transferase</keyword>
<evidence type="ECO:0000256" key="4">
    <source>
        <dbReference type="ARBA" id="ARBA00003889"/>
    </source>
</evidence>
<evidence type="ECO:0000256" key="13">
    <source>
        <dbReference type="ARBA" id="ARBA00023134"/>
    </source>
</evidence>
<keyword evidence="16" id="KW-1185">Reference proteome</keyword>
<dbReference type="GO" id="GO:0043752">
    <property type="term" value="F:adenosylcobinamide kinase activity"/>
    <property type="evidence" value="ECO:0007669"/>
    <property type="project" value="UniProtKB-EC"/>
</dbReference>
<comment type="caution">
    <text evidence="15">The sequence shown here is derived from an EMBL/GenBank/DDBJ whole genome shotgun (WGS) entry which is preliminary data.</text>
</comment>
<gene>
    <name evidence="15" type="primary">cobU</name>
    <name evidence="15" type="ORF">ACFQ3C_17285</name>
</gene>
<evidence type="ECO:0000256" key="14">
    <source>
        <dbReference type="PIRNR" id="PIRNR006135"/>
    </source>
</evidence>
<dbReference type="EC" id="2.7.7.62" evidence="14"/>
<sequence>MLPKLTLVLGGAASGKSAFAERLVLDSGLAPVYLATAQAWDEEMRGKIARHRNARGAGWLTHEAPLDLAPALTAARPDQAVLLDCATLWLTNQMLADHDLAAQETALLAALDACAAPVVVVSNEIGMSVVPENALARRFRQAQGELNQRLAAQAPLVVAVMAGLPLVLKGTLPGCRA</sequence>
<name>A0ABW3TGY0_9RHOB</name>
<dbReference type="PIRSF" id="PIRSF006135">
    <property type="entry name" value="CobU"/>
    <property type="match status" value="1"/>
</dbReference>
<evidence type="ECO:0000256" key="5">
    <source>
        <dbReference type="ARBA" id="ARBA00004692"/>
    </source>
</evidence>
<keyword evidence="11 14" id="KW-0418">Kinase</keyword>
<comment type="catalytic activity">
    <reaction evidence="1 14">
        <text>adenosylcob(III)inamide + ATP = adenosylcob(III)inamide phosphate + ADP + H(+)</text>
        <dbReference type="Rhea" id="RHEA:15769"/>
        <dbReference type="ChEBI" id="CHEBI:2480"/>
        <dbReference type="ChEBI" id="CHEBI:15378"/>
        <dbReference type="ChEBI" id="CHEBI:30616"/>
        <dbReference type="ChEBI" id="CHEBI:58502"/>
        <dbReference type="ChEBI" id="CHEBI:456216"/>
        <dbReference type="EC" id="2.7.1.156"/>
    </reaction>
</comment>
<reference evidence="16" key="1">
    <citation type="journal article" date="2019" name="Int. J. Syst. Evol. Microbiol.">
        <title>The Global Catalogue of Microorganisms (GCM) 10K type strain sequencing project: providing services to taxonomists for standard genome sequencing and annotation.</title>
        <authorList>
            <consortium name="The Broad Institute Genomics Platform"/>
            <consortium name="The Broad Institute Genome Sequencing Center for Infectious Disease"/>
            <person name="Wu L."/>
            <person name="Ma J."/>
        </authorList>
    </citation>
    <scope>NUCLEOTIDE SEQUENCE [LARGE SCALE GENOMIC DNA]</scope>
    <source>
        <strain evidence="16">CCUG 55328</strain>
    </source>
</reference>
<keyword evidence="13 14" id="KW-0342">GTP-binding</keyword>
<evidence type="ECO:0000256" key="1">
    <source>
        <dbReference type="ARBA" id="ARBA00000312"/>
    </source>
</evidence>
<evidence type="ECO:0000256" key="10">
    <source>
        <dbReference type="ARBA" id="ARBA00022741"/>
    </source>
</evidence>
<evidence type="ECO:0000313" key="15">
    <source>
        <dbReference type="EMBL" id="MFD1196429.1"/>
    </source>
</evidence>
<dbReference type="RefSeq" id="WP_380794475.1">
    <property type="nucleotide sequence ID" value="NZ_JBHTKR010000007.1"/>
</dbReference>
<comment type="pathway">
    <text evidence="5 14">Cofactor biosynthesis; adenosylcobalamin biosynthesis; adenosylcobalamin from cob(II)yrinate a,c-diamide: step 6/7.</text>
</comment>
<proteinExistence type="inferred from homology"/>
<comment type="pathway">
    <text evidence="6 14">Cofactor biosynthesis; adenosylcobalamin biosynthesis; adenosylcobalamin from cob(II)yrinate a,c-diamide: step 5/7.</text>
</comment>
<dbReference type="SUPFAM" id="SSF52540">
    <property type="entry name" value="P-loop containing nucleoside triphosphate hydrolases"/>
    <property type="match status" value="1"/>
</dbReference>
<dbReference type="NCBIfam" id="NF004469">
    <property type="entry name" value="PRK05800.1"/>
    <property type="match status" value="1"/>
</dbReference>
<dbReference type="Proteomes" id="UP001597151">
    <property type="component" value="Unassembled WGS sequence"/>
</dbReference>
<comment type="function">
    <text evidence="4 14">Catalyzes ATP-dependent phosphorylation of adenosylcobinamide and addition of GMP to adenosylcobinamide phosphate.</text>
</comment>
<comment type="similarity">
    <text evidence="7 14">Belongs to the CobU/CobP family.</text>
</comment>
<comment type="catalytic activity">
    <reaction evidence="3">
        <text>adenosylcob(III)inamide + GTP = adenosylcob(III)inamide phosphate + GDP + H(+)</text>
        <dbReference type="Rhea" id="RHEA:15765"/>
        <dbReference type="ChEBI" id="CHEBI:2480"/>
        <dbReference type="ChEBI" id="CHEBI:15378"/>
        <dbReference type="ChEBI" id="CHEBI:37565"/>
        <dbReference type="ChEBI" id="CHEBI:58189"/>
        <dbReference type="ChEBI" id="CHEBI:58502"/>
        <dbReference type="EC" id="2.7.1.156"/>
    </reaction>
</comment>
<evidence type="ECO:0000256" key="9">
    <source>
        <dbReference type="ARBA" id="ARBA00022679"/>
    </source>
</evidence>
<evidence type="ECO:0000256" key="6">
    <source>
        <dbReference type="ARBA" id="ARBA00005159"/>
    </source>
</evidence>
<keyword evidence="8 14" id="KW-0169">Cobalamin biosynthesis</keyword>